<dbReference type="GeneID" id="36572804"/>
<organism evidence="1 2">
    <name type="scientific">Amorphotheca resinae ATCC 22711</name>
    <dbReference type="NCBI Taxonomy" id="857342"/>
    <lineage>
        <taxon>Eukaryota</taxon>
        <taxon>Fungi</taxon>
        <taxon>Dikarya</taxon>
        <taxon>Ascomycota</taxon>
        <taxon>Pezizomycotina</taxon>
        <taxon>Leotiomycetes</taxon>
        <taxon>Helotiales</taxon>
        <taxon>Amorphothecaceae</taxon>
        <taxon>Amorphotheca</taxon>
    </lineage>
</organism>
<sequence>MASAAPHFSPACPIPPDLDAQTRVKQLKDALKEDCWQFQKANILKLIELYESGELKPPSFRDTIWLCDGKVLDKEPGLGDTPKNAILWAEGLGMQMMQQNHPR</sequence>
<protein>
    <submittedName>
        <fullName evidence="1">Uncharacterized protein</fullName>
    </submittedName>
</protein>
<dbReference type="RefSeq" id="XP_024717531.1">
    <property type="nucleotide sequence ID" value="XM_024864723.1"/>
</dbReference>
<reference evidence="1 2" key="1">
    <citation type="journal article" date="2018" name="New Phytol.">
        <title>Comparative genomics and transcriptomics depict ericoid mycorrhizal fungi as versatile saprotrophs and plant mutualists.</title>
        <authorList>
            <person name="Martino E."/>
            <person name="Morin E."/>
            <person name="Grelet G.A."/>
            <person name="Kuo A."/>
            <person name="Kohler A."/>
            <person name="Daghino S."/>
            <person name="Barry K.W."/>
            <person name="Cichocki N."/>
            <person name="Clum A."/>
            <person name="Dockter R.B."/>
            <person name="Hainaut M."/>
            <person name="Kuo R.C."/>
            <person name="LaButti K."/>
            <person name="Lindahl B.D."/>
            <person name="Lindquist E.A."/>
            <person name="Lipzen A."/>
            <person name="Khouja H.R."/>
            <person name="Magnuson J."/>
            <person name="Murat C."/>
            <person name="Ohm R.A."/>
            <person name="Singer S.W."/>
            <person name="Spatafora J.W."/>
            <person name="Wang M."/>
            <person name="Veneault-Fourrey C."/>
            <person name="Henrissat B."/>
            <person name="Grigoriev I.V."/>
            <person name="Martin F.M."/>
            <person name="Perotto S."/>
        </authorList>
    </citation>
    <scope>NUCLEOTIDE SEQUENCE [LARGE SCALE GENOMIC DNA]</scope>
    <source>
        <strain evidence="1 2">ATCC 22711</strain>
    </source>
</reference>
<evidence type="ECO:0000313" key="1">
    <source>
        <dbReference type="EMBL" id="PSS09233.1"/>
    </source>
</evidence>
<dbReference type="EMBL" id="KZ679017">
    <property type="protein sequence ID" value="PSS09233.1"/>
    <property type="molecule type" value="Genomic_DNA"/>
</dbReference>
<dbReference type="InParanoid" id="A0A2T3ASB2"/>
<dbReference type="OrthoDB" id="4199986at2759"/>
<dbReference type="AlphaFoldDB" id="A0A2T3ASB2"/>
<dbReference type="STRING" id="857342.A0A2T3ASB2"/>
<keyword evidence="2" id="KW-1185">Reference proteome</keyword>
<evidence type="ECO:0000313" key="2">
    <source>
        <dbReference type="Proteomes" id="UP000241818"/>
    </source>
</evidence>
<gene>
    <name evidence="1" type="ORF">M430DRAFT_22596</name>
</gene>
<accession>A0A2T3ASB2</accession>
<name>A0A2T3ASB2_AMORE</name>
<dbReference type="Proteomes" id="UP000241818">
    <property type="component" value="Unassembled WGS sequence"/>
</dbReference>
<proteinExistence type="predicted"/>